<feature type="compositionally biased region" description="Basic and acidic residues" evidence="1">
    <location>
        <begin position="119"/>
        <end position="131"/>
    </location>
</feature>
<feature type="domain" description="CASTOR ACT" evidence="3">
    <location>
        <begin position="218"/>
        <end position="271"/>
    </location>
</feature>
<proteinExistence type="predicted"/>
<dbReference type="PANTHER" id="PTHR31131:SF6">
    <property type="entry name" value="CASTOR ACT DOMAIN-CONTAINING PROTEIN"/>
    <property type="match status" value="1"/>
</dbReference>
<evidence type="ECO:0000313" key="4">
    <source>
        <dbReference type="EMBL" id="GEM08725.1"/>
    </source>
</evidence>
<dbReference type="Proteomes" id="UP000321518">
    <property type="component" value="Unassembled WGS sequence"/>
</dbReference>
<evidence type="ECO:0000256" key="2">
    <source>
        <dbReference type="SAM" id="Phobius"/>
    </source>
</evidence>
<dbReference type="Pfam" id="PF13840">
    <property type="entry name" value="ACT_7"/>
    <property type="match status" value="1"/>
</dbReference>
<name>A0A511KFL7_RHOTO</name>
<evidence type="ECO:0000313" key="5">
    <source>
        <dbReference type="Proteomes" id="UP000321518"/>
    </source>
</evidence>
<comment type="caution">
    <text evidence="4">The sequence shown here is derived from an EMBL/GenBank/DDBJ whole genome shotgun (WGS) entry which is preliminary data.</text>
</comment>
<dbReference type="InterPro" id="IPR051719">
    <property type="entry name" value="CASTOR_mTORC1"/>
</dbReference>
<keyword evidence="2" id="KW-0812">Transmembrane</keyword>
<keyword evidence="2" id="KW-1133">Transmembrane helix</keyword>
<protein>
    <recommendedName>
        <fullName evidence="3">CASTOR ACT domain-containing protein</fullName>
    </recommendedName>
</protein>
<gene>
    <name evidence="4" type="ORF">Rt10032_c06g2742</name>
</gene>
<accession>A0A511KFL7</accession>
<evidence type="ECO:0000256" key="1">
    <source>
        <dbReference type="SAM" id="MobiDB-lite"/>
    </source>
</evidence>
<sequence>MAAYFEAASLELRGGYVQGVCYSGGTRRDWDATESCRGGTKAPVIAFALVAAILPVASTPLLFLLWRSFSNLPQSHAYDTLFDDEVPPGWHVAPAVLAADSSAESDEEAKPTRLGHSRKSSDPSTEWHELGKPGGGRSVKHSSRPSWMLSFVPAPLTVIQLQPDEPIPTELIAVLAGQAEEHAFVSLTRTSEETSIVLPTSLFSRLYLFPDIVMTSGPWIALKIAGPMDFSLSGILNALTIPLKEAQIPIFAMSTWNTDYVLVDEKHRERTRGVLSEAGWEFA</sequence>
<feature type="transmembrane region" description="Helical" evidence="2">
    <location>
        <begin position="44"/>
        <end position="66"/>
    </location>
</feature>
<organism evidence="4 5">
    <name type="scientific">Rhodotorula toruloides</name>
    <name type="common">Yeast</name>
    <name type="synonym">Rhodosporidium toruloides</name>
    <dbReference type="NCBI Taxonomy" id="5286"/>
    <lineage>
        <taxon>Eukaryota</taxon>
        <taxon>Fungi</taxon>
        <taxon>Dikarya</taxon>
        <taxon>Basidiomycota</taxon>
        <taxon>Pucciniomycotina</taxon>
        <taxon>Microbotryomycetes</taxon>
        <taxon>Sporidiobolales</taxon>
        <taxon>Sporidiobolaceae</taxon>
        <taxon>Rhodotorula</taxon>
    </lineage>
</organism>
<keyword evidence="2" id="KW-0472">Membrane</keyword>
<evidence type="ECO:0000259" key="3">
    <source>
        <dbReference type="Pfam" id="PF13840"/>
    </source>
</evidence>
<dbReference type="Gene3D" id="3.30.2130.10">
    <property type="entry name" value="VC0802-like"/>
    <property type="match status" value="1"/>
</dbReference>
<dbReference type="PANTHER" id="PTHR31131">
    <property type="entry name" value="CHROMOSOME 1, WHOLE GENOME SHOTGUN SEQUENCE"/>
    <property type="match status" value="1"/>
</dbReference>
<dbReference type="InterPro" id="IPR027795">
    <property type="entry name" value="CASTOR_ACT_dom"/>
</dbReference>
<feature type="region of interest" description="Disordered" evidence="1">
    <location>
        <begin position="101"/>
        <end position="141"/>
    </location>
</feature>
<dbReference type="SUPFAM" id="SSF55021">
    <property type="entry name" value="ACT-like"/>
    <property type="match status" value="1"/>
</dbReference>
<dbReference type="OrthoDB" id="58529at2759"/>
<dbReference type="GO" id="GO:0046394">
    <property type="term" value="P:carboxylic acid biosynthetic process"/>
    <property type="evidence" value="ECO:0007669"/>
    <property type="project" value="UniProtKB-ARBA"/>
</dbReference>
<reference evidence="4 5" key="1">
    <citation type="submission" date="2019-07" db="EMBL/GenBank/DDBJ databases">
        <title>Rhodotorula toruloides NBRC10032 genome sequencing.</title>
        <authorList>
            <person name="Shida Y."/>
            <person name="Takaku H."/>
            <person name="Ogasawara W."/>
            <person name="Mori K."/>
        </authorList>
    </citation>
    <scope>NUCLEOTIDE SEQUENCE [LARGE SCALE GENOMIC DNA]</scope>
    <source>
        <strain evidence="4 5">NBRC10032</strain>
    </source>
</reference>
<dbReference type="EMBL" id="BJWK01000006">
    <property type="protein sequence ID" value="GEM08725.1"/>
    <property type="molecule type" value="Genomic_DNA"/>
</dbReference>
<dbReference type="AlphaFoldDB" id="A0A511KFL7"/>
<dbReference type="GO" id="GO:0006520">
    <property type="term" value="P:amino acid metabolic process"/>
    <property type="evidence" value="ECO:0007669"/>
    <property type="project" value="UniProtKB-ARBA"/>
</dbReference>
<dbReference type="InterPro" id="IPR045865">
    <property type="entry name" value="ACT-like_dom_sf"/>
</dbReference>